<comment type="similarity">
    <text evidence="1">Belongs to the short-chain dehydrogenases/reductases (SDR) family.</text>
</comment>
<gene>
    <name evidence="4" type="ORF">GCM10023147_13450</name>
</gene>
<dbReference type="SMART" id="SM00822">
    <property type="entry name" value="PKS_KR"/>
    <property type="match status" value="1"/>
</dbReference>
<comment type="caution">
    <text evidence="4">The sequence shown here is derived from an EMBL/GenBank/DDBJ whole genome shotgun (WGS) entry which is preliminary data.</text>
</comment>
<evidence type="ECO:0000313" key="4">
    <source>
        <dbReference type="EMBL" id="GAA4388168.1"/>
    </source>
</evidence>
<accession>A0ABP8JBB0</accession>
<dbReference type="InterPro" id="IPR057326">
    <property type="entry name" value="KR_dom"/>
</dbReference>
<reference evidence="5" key="1">
    <citation type="journal article" date="2019" name="Int. J. Syst. Evol. Microbiol.">
        <title>The Global Catalogue of Microorganisms (GCM) 10K type strain sequencing project: providing services to taxonomists for standard genome sequencing and annotation.</title>
        <authorList>
            <consortium name="The Broad Institute Genomics Platform"/>
            <consortium name="The Broad Institute Genome Sequencing Center for Infectious Disease"/>
            <person name="Wu L."/>
            <person name="Ma J."/>
        </authorList>
    </citation>
    <scope>NUCLEOTIDE SEQUENCE [LARGE SCALE GENOMIC DNA]</scope>
    <source>
        <strain evidence="5">JCM 17688</strain>
    </source>
</reference>
<keyword evidence="2" id="KW-0560">Oxidoreductase</keyword>
<evidence type="ECO:0000256" key="2">
    <source>
        <dbReference type="ARBA" id="ARBA00023002"/>
    </source>
</evidence>
<dbReference type="Pfam" id="PF00106">
    <property type="entry name" value="adh_short"/>
    <property type="match status" value="1"/>
</dbReference>
<dbReference type="InterPro" id="IPR036291">
    <property type="entry name" value="NAD(P)-bd_dom_sf"/>
</dbReference>
<evidence type="ECO:0000256" key="1">
    <source>
        <dbReference type="ARBA" id="ARBA00006484"/>
    </source>
</evidence>
<name>A0ABP8JBB0_9ACTN</name>
<dbReference type="Proteomes" id="UP001500635">
    <property type="component" value="Unassembled WGS sequence"/>
</dbReference>
<dbReference type="RefSeq" id="WP_344992712.1">
    <property type="nucleotide sequence ID" value="NZ_BAABFR010000014.1"/>
</dbReference>
<evidence type="ECO:0000313" key="5">
    <source>
        <dbReference type="Proteomes" id="UP001500635"/>
    </source>
</evidence>
<dbReference type="SUPFAM" id="SSF51735">
    <property type="entry name" value="NAD(P)-binding Rossmann-fold domains"/>
    <property type="match status" value="1"/>
</dbReference>
<proteinExistence type="inferred from homology"/>
<feature type="domain" description="Ketoreductase" evidence="3">
    <location>
        <begin position="6"/>
        <end position="180"/>
    </location>
</feature>
<dbReference type="InterPro" id="IPR002347">
    <property type="entry name" value="SDR_fam"/>
</dbReference>
<dbReference type="PANTHER" id="PTHR44196:SF1">
    <property type="entry name" value="DEHYDROGENASE_REDUCTASE SDR FAMILY MEMBER 7B"/>
    <property type="match status" value="1"/>
</dbReference>
<dbReference type="NCBIfam" id="NF006073">
    <property type="entry name" value="PRK08219.1"/>
    <property type="match status" value="1"/>
</dbReference>
<sequence>MTDPRPTALITGASRGVGAEIARQLAPTHDLVLGGRPSARLNAVADELGAAALAVDLTDHAALAAAVQGAEGITSLDVLVHSAGFASIGRLEDSTAAEWRQMFEVNLLATVELTRLLLPALRAAGGHVVFLNSGAGLFAHPGWSAYAASKFGLTAFAQALRAEEPALRVTSVFPGRIDTEMQQGIYAQEGRDYARTGLLRPDTVAAAVVGAIRTPGDAHPVDIVLKPR</sequence>
<organism evidence="4 5">
    <name type="scientific">Tsukamurella soli</name>
    <dbReference type="NCBI Taxonomy" id="644556"/>
    <lineage>
        <taxon>Bacteria</taxon>
        <taxon>Bacillati</taxon>
        <taxon>Actinomycetota</taxon>
        <taxon>Actinomycetes</taxon>
        <taxon>Mycobacteriales</taxon>
        <taxon>Tsukamurellaceae</taxon>
        <taxon>Tsukamurella</taxon>
    </lineage>
</organism>
<dbReference type="InterPro" id="IPR020904">
    <property type="entry name" value="Sc_DH/Rdtase_CS"/>
</dbReference>
<dbReference type="PANTHER" id="PTHR44196">
    <property type="entry name" value="DEHYDROGENASE/REDUCTASE SDR FAMILY MEMBER 7B"/>
    <property type="match status" value="1"/>
</dbReference>
<dbReference type="PRINTS" id="PR00081">
    <property type="entry name" value="GDHRDH"/>
</dbReference>
<evidence type="ECO:0000259" key="3">
    <source>
        <dbReference type="SMART" id="SM00822"/>
    </source>
</evidence>
<keyword evidence="5" id="KW-1185">Reference proteome</keyword>
<dbReference type="PROSITE" id="PS00061">
    <property type="entry name" value="ADH_SHORT"/>
    <property type="match status" value="1"/>
</dbReference>
<protein>
    <submittedName>
        <fullName evidence="4">SDR family oxidoreductase</fullName>
    </submittedName>
</protein>
<dbReference type="Gene3D" id="3.40.50.720">
    <property type="entry name" value="NAD(P)-binding Rossmann-like Domain"/>
    <property type="match status" value="1"/>
</dbReference>
<dbReference type="EMBL" id="BAABFR010000014">
    <property type="protein sequence ID" value="GAA4388168.1"/>
    <property type="molecule type" value="Genomic_DNA"/>
</dbReference>